<dbReference type="InterPro" id="IPR000652">
    <property type="entry name" value="Triosephosphate_isomerase"/>
</dbReference>
<dbReference type="EMBL" id="JBBWWR010000013">
    <property type="protein sequence ID" value="KAK8956396.1"/>
    <property type="molecule type" value="Genomic_DNA"/>
</dbReference>
<comment type="subunit">
    <text evidence="2">Homodimer.</text>
</comment>
<evidence type="ECO:0008006" key="7">
    <source>
        <dbReference type="Google" id="ProtNLM"/>
    </source>
</evidence>
<evidence type="ECO:0000256" key="3">
    <source>
        <dbReference type="ARBA" id="ARBA00023235"/>
    </source>
</evidence>
<keyword evidence="3" id="KW-0413">Isomerase</keyword>
<comment type="similarity">
    <text evidence="1">Belongs to the triosephosphate isomerase family.</text>
</comment>
<evidence type="ECO:0000256" key="1">
    <source>
        <dbReference type="ARBA" id="ARBA00007422"/>
    </source>
</evidence>
<comment type="caution">
    <text evidence="5">The sequence shown here is derived from an EMBL/GenBank/DDBJ whole genome shotgun (WGS) entry which is preliminary data.</text>
</comment>
<protein>
    <recommendedName>
        <fullName evidence="7">Triosephosphate isomerase</fullName>
    </recommendedName>
</protein>
<dbReference type="InterPro" id="IPR020861">
    <property type="entry name" value="Triosephosphate_isomerase_AS"/>
</dbReference>
<evidence type="ECO:0000313" key="5">
    <source>
        <dbReference type="EMBL" id="KAK8956396.1"/>
    </source>
</evidence>
<dbReference type="CDD" id="cd00311">
    <property type="entry name" value="TIM"/>
    <property type="match status" value="1"/>
</dbReference>
<dbReference type="Pfam" id="PF00121">
    <property type="entry name" value="TIM"/>
    <property type="match status" value="2"/>
</dbReference>
<reference evidence="5 6" key="1">
    <citation type="journal article" date="2022" name="Nat. Plants">
        <title>Genomes of leafy and leafless Platanthera orchids illuminate the evolution of mycoheterotrophy.</title>
        <authorList>
            <person name="Li M.H."/>
            <person name="Liu K.W."/>
            <person name="Li Z."/>
            <person name="Lu H.C."/>
            <person name="Ye Q.L."/>
            <person name="Zhang D."/>
            <person name="Wang J.Y."/>
            <person name="Li Y.F."/>
            <person name="Zhong Z.M."/>
            <person name="Liu X."/>
            <person name="Yu X."/>
            <person name="Liu D.K."/>
            <person name="Tu X.D."/>
            <person name="Liu B."/>
            <person name="Hao Y."/>
            <person name="Liao X.Y."/>
            <person name="Jiang Y.T."/>
            <person name="Sun W.H."/>
            <person name="Chen J."/>
            <person name="Chen Y.Q."/>
            <person name="Ai Y."/>
            <person name="Zhai J.W."/>
            <person name="Wu S.S."/>
            <person name="Zhou Z."/>
            <person name="Hsiao Y.Y."/>
            <person name="Wu W.L."/>
            <person name="Chen Y.Y."/>
            <person name="Lin Y.F."/>
            <person name="Hsu J.L."/>
            <person name="Li C.Y."/>
            <person name="Wang Z.W."/>
            <person name="Zhao X."/>
            <person name="Zhong W.Y."/>
            <person name="Ma X.K."/>
            <person name="Ma L."/>
            <person name="Huang J."/>
            <person name="Chen G.Z."/>
            <person name="Huang M.Z."/>
            <person name="Huang L."/>
            <person name="Peng D.H."/>
            <person name="Luo Y.B."/>
            <person name="Zou S.Q."/>
            <person name="Chen S.P."/>
            <person name="Lan S."/>
            <person name="Tsai W.C."/>
            <person name="Van de Peer Y."/>
            <person name="Liu Z.J."/>
        </authorList>
    </citation>
    <scope>NUCLEOTIDE SEQUENCE [LARGE SCALE GENOMIC DNA]</scope>
    <source>
        <strain evidence="5">Lor288</strain>
    </source>
</reference>
<dbReference type="PROSITE" id="PS51440">
    <property type="entry name" value="TIM_2"/>
    <property type="match status" value="1"/>
</dbReference>
<comment type="pathway">
    <text evidence="4">Carbohydrate biosynthesis.</text>
</comment>
<name>A0ABR2M317_9ASPA</name>
<dbReference type="InterPro" id="IPR013785">
    <property type="entry name" value="Aldolase_TIM"/>
</dbReference>
<evidence type="ECO:0000313" key="6">
    <source>
        <dbReference type="Proteomes" id="UP001412067"/>
    </source>
</evidence>
<sequence length="561" mass="61501">MKKDSLISHVLLPTSYCAEQLIDIGCKWVILGHSERRHIIGEDDQFIGKKAAYALSQNLKVIACIGEKLDEREAGKTFDVCFHQLKGFADYVASWENIVIAYEPVWAIGTGKVASPEQAQEVHAAIRNWLKKNVSAEVASETRIIYGGNTEFLEYLHIQYSCSRRDISLEPQLISLPHKHNGLSTWHLQALNHEHTVTTQPFDLEATRLAHETHHLGAAILALLEDILTKSKQLLIILPPSTVHTVTTPPLMPVVVQPPPVHTGATPPMMPVIVLPPPPFYTITTLSLMPVKQTERKDKLLITTGTKHRRERNSIDGNQGKSVIHDWNETGMRILQWSATGYTRLWHSQARHHFRAHRTPRAALRDTREASCLDGSRKGSCGCRYEAGVRWNRVRGLGHQRALISNYVFIIQSSVSGSNSADLAKKEDIDGFLVGGASLKTTGSNMKRSRAAAGATSGSGNCRGRTWGVRVNRMMAGNSTPPEADGGEFAGPPGGSLRVDRAGDNTIQTVSASWAGFNGGGDDFPAKRRRSIGRLSLGWSPTARALAGEVQVGGVEEEGEL</sequence>
<keyword evidence="6" id="KW-1185">Reference proteome</keyword>
<dbReference type="Proteomes" id="UP001412067">
    <property type="component" value="Unassembled WGS sequence"/>
</dbReference>
<accession>A0ABR2M317</accession>
<evidence type="ECO:0000256" key="4">
    <source>
        <dbReference type="ARBA" id="ARBA00024331"/>
    </source>
</evidence>
<dbReference type="PANTHER" id="PTHR21139:SF2">
    <property type="entry name" value="TRIOSEPHOSPHATE ISOMERASE"/>
    <property type="match status" value="1"/>
</dbReference>
<dbReference type="PROSITE" id="PS00171">
    <property type="entry name" value="TIM_1"/>
    <property type="match status" value="1"/>
</dbReference>
<dbReference type="SUPFAM" id="SSF51351">
    <property type="entry name" value="Triosephosphate isomerase (TIM)"/>
    <property type="match status" value="2"/>
</dbReference>
<evidence type="ECO:0000256" key="2">
    <source>
        <dbReference type="ARBA" id="ARBA00011738"/>
    </source>
</evidence>
<dbReference type="Gene3D" id="3.20.20.70">
    <property type="entry name" value="Aldolase class I"/>
    <property type="match status" value="2"/>
</dbReference>
<dbReference type="InterPro" id="IPR035990">
    <property type="entry name" value="TIM_sf"/>
</dbReference>
<dbReference type="NCBIfam" id="TIGR00419">
    <property type="entry name" value="tim"/>
    <property type="match status" value="1"/>
</dbReference>
<gene>
    <name evidence="5" type="ORF">KSP40_PGU000944</name>
</gene>
<dbReference type="PANTHER" id="PTHR21139">
    <property type="entry name" value="TRIOSEPHOSPHATE ISOMERASE"/>
    <property type="match status" value="1"/>
</dbReference>
<organism evidence="5 6">
    <name type="scientific">Platanthera guangdongensis</name>
    <dbReference type="NCBI Taxonomy" id="2320717"/>
    <lineage>
        <taxon>Eukaryota</taxon>
        <taxon>Viridiplantae</taxon>
        <taxon>Streptophyta</taxon>
        <taxon>Embryophyta</taxon>
        <taxon>Tracheophyta</taxon>
        <taxon>Spermatophyta</taxon>
        <taxon>Magnoliopsida</taxon>
        <taxon>Liliopsida</taxon>
        <taxon>Asparagales</taxon>
        <taxon>Orchidaceae</taxon>
        <taxon>Orchidoideae</taxon>
        <taxon>Orchideae</taxon>
        <taxon>Orchidinae</taxon>
        <taxon>Platanthera</taxon>
    </lineage>
</organism>
<proteinExistence type="inferred from homology"/>